<dbReference type="GO" id="GO:0007214">
    <property type="term" value="P:gamma-aminobutyric acid signaling pathway"/>
    <property type="evidence" value="ECO:0007669"/>
    <property type="project" value="TreeGrafter"/>
</dbReference>
<dbReference type="CDD" id="cd00033">
    <property type="entry name" value="CCP"/>
    <property type="match status" value="1"/>
</dbReference>
<evidence type="ECO:0000256" key="10">
    <source>
        <dbReference type="ARBA" id="ARBA00023224"/>
    </source>
</evidence>
<keyword evidence="7" id="KW-1015">Disulfide bond</keyword>
<keyword evidence="5" id="KW-0297">G-protein coupled receptor</keyword>
<dbReference type="Pfam" id="PF00084">
    <property type="entry name" value="Sushi"/>
    <property type="match status" value="1"/>
</dbReference>
<evidence type="ECO:0000256" key="7">
    <source>
        <dbReference type="ARBA" id="ARBA00023157"/>
    </source>
</evidence>
<dbReference type="PRINTS" id="PR01177">
    <property type="entry name" value="GABAB1RECPTR"/>
</dbReference>
<keyword evidence="9" id="KW-0325">Glycoprotein</keyword>
<feature type="chain" id="PRO_5028882489" evidence="13">
    <location>
        <begin position="34"/>
        <end position="544"/>
    </location>
</feature>
<evidence type="ECO:0000256" key="1">
    <source>
        <dbReference type="ARBA" id="ARBA00004370"/>
    </source>
</evidence>
<evidence type="ECO:0000256" key="5">
    <source>
        <dbReference type="ARBA" id="ARBA00023040"/>
    </source>
</evidence>
<dbReference type="RefSeq" id="XP_030875665.1">
    <property type="nucleotide sequence ID" value="XM_031019805.1"/>
</dbReference>
<keyword evidence="4" id="KW-1133">Transmembrane helix</keyword>
<keyword evidence="10" id="KW-0807">Transducer</keyword>
<comment type="subcellular location">
    <subcellularLocation>
        <location evidence="1">Membrane</location>
    </subcellularLocation>
</comment>
<feature type="region of interest" description="Disordered" evidence="12">
    <location>
        <begin position="514"/>
        <end position="544"/>
    </location>
</feature>
<evidence type="ECO:0000259" key="14">
    <source>
        <dbReference type="PROSITE" id="PS50923"/>
    </source>
</evidence>
<dbReference type="FunFam" id="2.10.70.10:FF:000031">
    <property type="entry name" value="gamma-aminobutyric acid type B receptor subunit 1"/>
    <property type="match status" value="1"/>
</dbReference>
<keyword evidence="3 13" id="KW-0732">Signal</keyword>
<keyword evidence="6" id="KW-0472">Membrane</keyword>
<organism evidence="15 16">
    <name type="scientific">Leptonychotes weddellii</name>
    <name type="common">Weddell seal</name>
    <name type="synonym">Otaria weddellii</name>
    <dbReference type="NCBI Taxonomy" id="9713"/>
    <lineage>
        <taxon>Eukaryota</taxon>
        <taxon>Metazoa</taxon>
        <taxon>Chordata</taxon>
        <taxon>Craniata</taxon>
        <taxon>Vertebrata</taxon>
        <taxon>Euteleostomi</taxon>
        <taxon>Mammalia</taxon>
        <taxon>Eutheria</taxon>
        <taxon>Laurasiatheria</taxon>
        <taxon>Carnivora</taxon>
        <taxon>Caniformia</taxon>
        <taxon>Pinnipedia</taxon>
        <taxon>Phocidae</taxon>
        <taxon>Monachinae</taxon>
        <taxon>Lobodontini</taxon>
        <taxon>Leptonychotes</taxon>
    </lineage>
</organism>
<dbReference type="Gene3D" id="2.10.70.10">
    <property type="entry name" value="Complement Module, domain 1"/>
    <property type="match status" value="1"/>
</dbReference>
<dbReference type="GO" id="GO:0004965">
    <property type="term" value="F:G protein-coupled GABA receptor activity"/>
    <property type="evidence" value="ECO:0007669"/>
    <property type="project" value="InterPro"/>
</dbReference>
<accession>A0A7F8Q308</accession>
<dbReference type="InterPro" id="IPR002455">
    <property type="entry name" value="GPCR3_GABA-B"/>
</dbReference>
<dbReference type="SUPFAM" id="SSF57535">
    <property type="entry name" value="Complement control module/SCR domain"/>
    <property type="match status" value="2"/>
</dbReference>
<evidence type="ECO:0000256" key="4">
    <source>
        <dbReference type="ARBA" id="ARBA00022989"/>
    </source>
</evidence>
<evidence type="ECO:0000256" key="13">
    <source>
        <dbReference type="SAM" id="SignalP"/>
    </source>
</evidence>
<feature type="signal peptide" evidence="13">
    <location>
        <begin position="1"/>
        <end position="33"/>
    </location>
</feature>
<evidence type="ECO:0000256" key="9">
    <source>
        <dbReference type="ARBA" id="ARBA00023180"/>
    </source>
</evidence>
<dbReference type="Gene3D" id="3.40.50.2300">
    <property type="match status" value="1"/>
</dbReference>
<evidence type="ECO:0000256" key="8">
    <source>
        <dbReference type="ARBA" id="ARBA00023170"/>
    </source>
</evidence>
<evidence type="ECO:0000256" key="11">
    <source>
        <dbReference type="PROSITE-ProRule" id="PRU00302"/>
    </source>
</evidence>
<dbReference type="FunFam" id="3.40.50.2300:FF:000056">
    <property type="entry name" value="Gamma-aminobutyric acid type B receptor subunit 1"/>
    <property type="match status" value="1"/>
</dbReference>
<evidence type="ECO:0000313" key="16">
    <source>
        <dbReference type="RefSeq" id="XP_030875665.1"/>
    </source>
</evidence>
<keyword evidence="8" id="KW-0675">Receptor</keyword>
<protein>
    <submittedName>
        <fullName evidence="16">Gamma-aminobutyric acid type B receptor subunit 1-like</fullName>
    </submittedName>
</protein>
<evidence type="ECO:0000256" key="6">
    <source>
        <dbReference type="ARBA" id="ARBA00023136"/>
    </source>
</evidence>
<keyword evidence="15" id="KW-1185">Reference proteome</keyword>
<comment type="caution">
    <text evidence="11">Lacks conserved residue(s) required for the propagation of feature annotation.</text>
</comment>
<dbReference type="Pfam" id="PF01094">
    <property type="entry name" value="ANF_receptor"/>
    <property type="match status" value="1"/>
</dbReference>
<evidence type="ECO:0000313" key="15">
    <source>
        <dbReference type="Proteomes" id="UP000245341"/>
    </source>
</evidence>
<dbReference type="InterPro" id="IPR035976">
    <property type="entry name" value="Sushi/SCR/CCP_sf"/>
</dbReference>
<reference evidence="16" key="1">
    <citation type="submission" date="2025-08" db="UniProtKB">
        <authorList>
            <consortium name="RefSeq"/>
        </authorList>
    </citation>
    <scope>IDENTIFICATION</scope>
    <source>
        <tissue evidence="16">Liver</tissue>
    </source>
</reference>
<evidence type="ECO:0000256" key="12">
    <source>
        <dbReference type="SAM" id="MobiDB-lite"/>
    </source>
</evidence>
<keyword evidence="11" id="KW-0768">Sushi</keyword>
<gene>
    <name evidence="16" type="primary">LOC102743554</name>
</gene>
<proteinExistence type="predicted"/>
<dbReference type="GeneID" id="102743554"/>
<feature type="domain" description="Sushi" evidence="14">
    <location>
        <begin position="112"/>
        <end position="173"/>
    </location>
</feature>
<dbReference type="InterPro" id="IPR001828">
    <property type="entry name" value="ANF_lig-bd_rcpt"/>
</dbReference>
<dbReference type="GO" id="GO:0038039">
    <property type="term" value="C:G protein-coupled receptor heterodimeric complex"/>
    <property type="evidence" value="ECO:0007669"/>
    <property type="project" value="TreeGrafter"/>
</dbReference>
<dbReference type="SUPFAM" id="SSF53822">
    <property type="entry name" value="Periplasmic binding protein-like I"/>
    <property type="match status" value="1"/>
</dbReference>
<dbReference type="SMART" id="SM00032">
    <property type="entry name" value="CCP"/>
    <property type="match status" value="2"/>
</dbReference>
<sequence>MLTSPAGVKKDKMLLPLLLPLAPLFLRPPGAGGAQTPNATSEGCQIIHPPWEGGIRYRGLTRDQVKAINFLPVDYEIEYVCRGEREVVGPKVRKCLANGSWTDMDTPSRCVRICSKSYLALENGKVLLTGGDLPALDGARVDFRCDPDFHLVGSSRSICSQGQWSTPKPHCQVNRTPHSGEIRNPHLAHCNPLTPHSSPSTPRGSARRLWGLVLLPPTTPSQFTAGPFFPYLFSASSPGFLRGRGPSQLPAWLPCPGLRSCQRAEPGRGRGARADPTLFSICFSCPPKTLDDLEERVKEAGIEITFRQSFFSDPAVPVKNLKRQDARIIVGLFYETEARKVFCEVYKERLFGKKYVWFLIGWYADNWFKTYDPSINCTVDEMTEAVEGHITTEIVMLNPANTRSISNMTSQEFVEKLTKRLKRHPEETGGFQEAPLAYDAIWALALALNKTSGGGGRSGVRLEDFNYNNQTITDQIYRAMNSSSFEGVSGHVVFDASGARMAWTLIEQLQGELGRGAGRPGRDWAGSPPGEGLGEGASPPPALL</sequence>
<name>A0A7F8Q308_LEPWE</name>
<keyword evidence="2" id="KW-0812">Transmembrane</keyword>
<dbReference type="KEGG" id="lww:102743554"/>
<dbReference type="PROSITE" id="PS50923">
    <property type="entry name" value="SUSHI"/>
    <property type="match status" value="1"/>
</dbReference>
<evidence type="ECO:0000256" key="2">
    <source>
        <dbReference type="ARBA" id="ARBA00022692"/>
    </source>
</evidence>
<dbReference type="OrthoDB" id="17569at2759"/>
<dbReference type="PANTHER" id="PTHR10519">
    <property type="entry name" value="GABA-B RECEPTOR"/>
    <property type="match status" value="1"/>
</dbReference>
<dbReference type="InterPro" id="IPR000436">
    <property type="entry name" value="Sushi_SCR_CCP_dom"/>
</dbReference>
<dbReference type="InterPro" id="IPR028082">
    <property type="entry name" value="Peripla_BP_I"/>
</dbReference>
<dbReference type="Proteomes" id="UP000245341">
    <property type="component" value="Unplaced"/>
</dbReference>
<dbReference type="PANTHER" id="PTHR10519:SF77">
    <property type="entry name" value="GAMMA-AMINOBUTYRIC ACID TYPE B RECEPTOR SUBUNIT 1"/>
    <property type="match status" value="1"/>
</dbReference>
<dbReference type="CDD" id="cd06366">
    <property type="entry name" value="PBP1_GABAb_receptor"/>
    <property type="match status" value="1"/>
</dbReference>
<evidence type="ECO:0000256" key="3">
    <source>
        <dbReference type="ARBA" id="ARBA00022729"/>
    </source>
</evidence>
<dbReference type="AlphaFoldDB" id="A0A7F8Q308"/>